<proteinExistence type="predicted"/>
<gene>
    <name evidence="2" type="ORF">HPB52_013385</name>
</gene>
<keyword evidence="1" id="KW-0812">Transmembrane</keyword>
<keyword evidence="1" id="KW-1133">Transmembrane helix</keyword>
<dbReference type="AlphaFoldDB" id="A0A9D4PZU7"/>
<organism evidence="2 3">
    <name type="scientific">Rhipicephalus sanguineus</name>
    <name type="common">Brown dog tick</name>
    <name type="synonym">Ixodes sanguineus</name>
    <dbReference type="NCBI Taxonomy" id="34632"/>
    <lineage>
        <taxon>Eukaryota</taxon>
        <taxon>Metazoa</taxon>
        <taxon>Ecdysozoa</taxon>
        <taxon>Arthropoda</taxon>
        <taxon>Chelicerata</taxon>
        <taxon>Arachnida</taxon>
        <taxon>Acari</taxon>
        <taxon>Parasitiformes</taxon>
        <taxon>Ixodida</taxon>
        <taxon>Ixodoidea</taxon>
        <taxon>Ixodidae</taxon>
        <taxon>Rhipicephalinae</taxon>
        <taxon>Rhipicephalus</taxon>
        <taxon>Rhipicephalus</taxon>
    </lineage>
</organism>
<keyword evidence="3" id="KW-1185">Reference proteome</keyword>
<feature type="transmembrane region" description="Helical" evidence="1">
    <location>
        <begin position="38"/>
        <end position="58"/>
    </location>
</feature>
<dbReference type="EMBL" id="JABSTV010001249">
    <property type="protein sequence ID" value="KAH7961922.1"/>
    <property type="molecule type" value="Genomic_DNA"/>
</dbReference>
<evidence type="ECO:0000313" key="2">
    <source>
        <dbReference type="EMBL" id="KAH7961922.1"/>
    </source>
</evidence>
<reference evidence="2" key="2">
    <citation type="submission" date="2021-09" db="EMBL/GenBank/DDBJ databases">
        <authorList>
            <person name="Jia N."/>
            <person name="Wang J."/>
            <person name="Shi W."/>
            <person name="Du L."/>
            <person name="Sun Y."/>
            <person name="Zhan W."/>
            <person name="Jiang J."/>
            <person name="Wang Q."/>
            <person name="Zhang B."/>
            <person name="Ji P."/>
            <person name="Sakyi L.B."/>
            <person name="Cui X."/>
            <person name="Yuan T."/>
            <person name="Jiang B."/>
            <person name="Yang W."/>
            <person name="Lam T.T.-Y."/>
            <person name="Chang Q."/>
            <person name="Ding S."/>
            <person name="Wang X."/>
            <person name="Zhu J."/>
            <person name="Ruan X."/>
            <person name="Zhao L."/>
            <person name="Wei J."/>
            <person name="Que T."/>
            <person name="Du C."/>
            <person name="Cheng J."/>
            <person name="Dai P."/>
            <person name="Han X."/>
            <person name="Huang E."/>
            <person name="Gao Y."/>
            <person name="Liu J."/>
            <person name="Shao H."/>
            <person name="Ye R."/>
            <person name="Li L."/>
            <person name="Wei W."/>
            <person name="Wang X."/>
            <person name="Wang C."/>
            <person name="Huo Q."/>
            <person name="Li W."/>
            <person name="Guo W."/>
            <person name="Chen H."/>
            <person name="Chen S."/>
            <person name="Zhou L."/>
            <person name="Zhou L."/>
            <person name="Ni X."/>
            <person name="Tian J."/>
            <person name="Zhou Y."/>
            <person name="Sheng Y."/>
            <person name="Liu T."/>
            <person name="Pan Y."/>
            <person name="Xia L."/>
            <person name="Li J."/>
            <person name="Zhao F."/>
            <person name="Cao W."/>
        </authorList>
    </citation>
    <scope>NUCLEOTIDE SEQUENCE</scope>
    <source>
        <strain evidence="2">Rsan-2018</strain>
        <tissue evidence="2">Larvae</tissue>
    </source>
</reference>
<sequence length="140" mass="14818">MAKLPSLCDSALLQSHRVTLPVSEPLADPLTPARLMRLTFFTFMFIMGGVMLLMRVFYESREGFTSMAESSGIPTGIVGGAVVLVSGAVLFTDALVVLVHLIRRSSSSTSSDAVDCNTSSASIVSSGHFAPVSVSFNKSQ</sequence>
<dbReference type="Proteomes" id="UP000821837">
    <property type="component" value="Chromosome 3"/>
</dbReference>
<reference evidence="2" key="1">
    <citation type="journal article" date="2020" name="Cell">
        <title>Large-Scale Comparative Analyses of Tick Genomes Elucidate Their Genetic Diversity and Vector Capacities.</title>
        <authorList>
            <consortium name="Tick Genome and Microbiome Consortium (TIGMIC)"/>
            <person name="Jia N."/>
            <person name="Wang J."/>
            <person name="Shi W."/>
            <person name="Du L."/>
            <person name="Sun Y."/>
            <person name="Zhan W."/>
            <person name="Jiang J.F."/>
            <person name="Wang Q."/>
            <person name="Zhang B."/>
            <person name="Ji P."/>
            <person name="Bell-Sakyi L."/>
            <person name="Cui X.M."/>
            <person name="Yuan T.T."/>
            <person name="Jiang B.G."/>
            <person name="Yang W.F."/>
            <person name="Lam T.T."/>
            <person name="Chang Q.C."/>
            <person name="Ding S.J."/>
            <person name="Wang X.J."/>
            <person name="Zhu J.G."/>
            <person name="Ruan X.D."/>
            <person name="Zhao L."/>
            <person name="Wei J.T."/>
            <person name="Ye R.Z."/>
            <person name="Que T.C."/>
            <person name="Du C.H."/>
            <person name="Zhou Y.H."/>
            <person name="Cheng J.X."/>
            <person name="Dai P.F."/>
            <person name="Guo W.B."/>
            <person name="Han X.H."/>
            <person name="Huang E.J."/>
            <person name="Li L.F."/>
            <person name="Wei W."/>
            <person name="Gao Y.C."/>
            <person name="Liu J.Z."/>
            <person name="Shao H.Z."/>
            <person name="Wang X."/>
            <person name="Wang C.C."/>
            <person name="Yang T.C."/>
            <person name="Huo Q.B."/>
            <person name="Li W."/>
            <person name="Chen H.Y."/>
            <person name="Chen S.E."/>
            <person name="Zhou L.G."/>
            <person name="Ni X.B."/>
            <person name="Tian J.H."/>
            <person name="Sheng Y."/>
            <person name="Liu T."/>
            <person name="Pan Y.S."/>
            <person name="Xia L.Y."/>
            <person name="Li J."/>
            <person name="Zhao F."/>
            <person name="Cao W.C."/>
        </authorList>
    </citation>
    <scope>NUCLEOTIDE SEQUENCE</scope>
    <source>
        <strain evidence="2">Rsan-2018</strain>
    </source>
</reference>
<feature type="transmembrane region" description="Helical" evidence="1">
    <location>
        <begin position="78"/>
        <end position="102"/>
    </location>
</feature>
<keyword evidence="1" id="KW-0472">Membrane</keyword>
<protein>
    <submittedName>
        <fullName evidence="2">Uncharacterized protein</fullName>
    </submittedName>
</protein>
<name>A0A9D4PZU7_RHISA</name>
<evidence type="ECO:0000313" key="3">
    <source>
        <dbReference type="Proteomes" id="UP000821837"/>
    </source>
</evidence>
<comment type="caution">
    <text evidence="2">The sequence shown here is derived from an EMBL/GenBank/DDBJ whole genome shotgun (WGS) entry which is preliminary data.</text>
</comment>
<evidence type="ECO:0000256" key="1">
    <source>
        <dbReference type="SAM" id="Phobius"/>
    </source>
</evidence>
<accession>A0A9D4PZU7</accession>